<sequence length="179" mass="17848">MIQNTRARAVVLGAAMAAVLAIGVAAAAPASAATTAEPKAASAKYELSVGGKTTTLSEGQTAVFPMLPVKTAGASGGVHTDVVYPGDGSGTVTVTASGGVYHYSIAMHVPATNFVGAFQITDLTSGLSGGRTLELVFAGDVPTSKLRGHRYSGTLSGEADFAGLPVATVGPNATLYTYK</sequence>
<evidence type="ECO:0000313" key="3">
    <source>
        <dbReference type="Proteomes" id="UP000539146"/>
    </source>
</evidence>
<reference evidence="2 3" key="1">
    <citation type="submission" date="2020-05" db="EMBL/GenBank/DDBJ databases">
        <title>Genome Sequencing of Type Strains.</title>
        <authorList>
            <person name="Lemaire J.F."/>
            <person name="Inderbitzin P."/>
            <person name="Gregorio O.A."/>
            <person name="Collins S.B."/>
            <person name="Wespe N."/>
            <person name="Knight-Connoni V."/>
        </authorList>
    </citation>
    <scope>NUCLEOTIDE SEQUENCE [LARGE SCALE GENOMIC DNA]</scope>
    <source>
        <strain evidence="2 3">DSM 20512</strain>
    </source>
</reference>
<feature type="signal peptide" evidence="1">
    <location>
        <begin position="1"/>
        <end position="32"/>
    </location>
</feature>
<comment type="caution">
    <text evidence="2">The sequence shown here is derived from an EMBL/GenBank/DDBJ whole genome shotgun (WGS) entry which is preliminary data.</text>
</comment>
<name>A0A850DTG5_9MICO</name>
<dbReference type="RefSeq" id="WP_175325655.1">
    <property type="nucleotide sequence ID" value="NZ_BAAAWP010000001.1"/>
</dbReference>
<evidence type="ECO:0000313" key="2">
    <source>
        <dbReference type="EMBL" id="NUU27808.1"/>
    </source>
</evidence>
<gene>
    <name evidence="2" type="ORF">HP467_06735</name>
</gene>
<dbReference type="Proteomes" id="UP000539146">
    <property type="component" value="Unassembled WGS sequence"/>
</dbReference>
<protein>
    <recommendedName>
        <fullName evidence="4">DUF4402 domain-containing protein</fullName>
    </recommendedName>
</protein>
<dbReference type="AlphaFoldDB" id="A0A850DTG5"/>
<accession>A0A850DTG5</accession>
<proteinExistence type="predicted"/>
<keyword evidence="1" id="KW-0732">Signal</keyword>
<feature type="chain" id="PRO_5032554928" description="DUF4402 domain-containing protein" evidence="1">
    <location>
        <begin position="33"/>
        <end position="179"/>
    </location>
</feature>
<evidence type="ECO:0008006" key="4">
    <source>
        <dbReference type="Google" id="ProtNLM"/>
    </source>
</evidence>
<dbReference type="EMBL" id="JABMCG010000093">
    <property type="protein sequence ID" value="NUU27808.1"/>
    <property type="molecule type" value="Genomic_DNA"/>
</dbReference>
<organism evidence="2 3">
    <name type="scientific">Curtobacterium citreum</name>
    <dbReference type="NCBI Taxonomy" id="2036"/>
    <lineage>
        <taxon>Bacteria</taxon>
        <taxon>Bacillati</taxon>
        <taxon>Actinomycetota</taxon>
        <taxon>Actinomycetes</taxon>
        <taxon>Micrococcales</taxon>
        <taxon>Microbacteriaceae</taxon>
        <taxon>Curtobacterium</taxon>
    </lineage>
</organism>
<evidence type="ECO:0000256" key="1">
    <source>
        <dbReference type="SAM" id="SignalP"/>
    </source>
</evidence>